<dbReference type="InterPro" id="IPR040982">
    <property type="entry name" value="DNA_pol3_finger"/>
</dbReference>
<dbReference type="EC" id="2.7.7.7" evidence="3"/>
<evidence type="ECO:0000259" key="10">
    <source>
        <dbReference type="SMART" id="SM00481"/>
    </source>
</evidence>
<dbReference type="InterPro" id="IPR004013">
    <property type="entry name" value="PHP_dom"/>
</dbReference>
<dbReference type="CDD" id="cd12113">
    <property type="entry name" value="PHP_PolIIIA_DnaE3"/>
    <property type="match status" value="1"/>
</dbReference>
<dbReference type="GO" id="GO:0006260">
    <property type="term" value="P:DNA replication"/>
    <property type="evidence" value="ECO:0007669"/>
    <property type="project" value="UniProtKB-KW"/>
</dbReference>
<evidence type="ECO:0000256" key="8">
    <source>
        <dbReference type="ARBA" id="ARBA00022932"/>
    </source>
</evidence>
<evidence type="ECO:0000256" key="3">
    <source>
        <dbReference type="ARBA" id="ARBA00012417"/>
    </source>
</evidence>
<feature type="domain" description="Polymerase/histidinol phosphatase N-terminal" evidence="10">
    <location>
        <begin position="4"/>
        <end position="73"/>
    </location>
</feature>
<dbReference type="Pfam" id="PF01336">
    <property type="entry name" value="tRNA_anti-codon"/>
    <property type="match status" value="1"/>
</dbReference>
<dbReference type="EMBL" id="CP053540">
    <property type="protein sequence ID" value="WOB43317.1"/>
    <property type="molecule type" value="Genomic_DNA"/>
</dbReference>
<dbReference type="RefSeq" id="WP_316792682.1">
    <property type="nucleotide sequence ID" value="NZ_CP053540.1"/>
</dbReference>
<dbReference type="InterPro" id="IPR041931">
    <property type="entry name" value="DNA_pol3_alpha_thumb_dom"/>
</dbReference>
<evidence type="ECO:0000256" key="5">
    <source>
        <dbReference type="ARBA" id="ARBA00022679"/>
    </source>
</evidence>
<dbReference type="Gene3D" id="3.20.20.140">
    <property type="entry name" value="Metal-dependent hydrolases"/>
    <property type="match status" value="1"/>
</dbReference>
<dbReference type="NCBIfam" id="TIGR00594">
    <property type="entry name" value="polc"/>
    <property type="match status" value="1"/>
</dbReference>
<comment type="subcellular location">
    <subcellularLocation>
        <location evidence="1">Cytoplasm</location>
    </subcellularLocation>
</comment>
<evidence type="ECO:0000256" key="1">
    <source>
        <dbReference type="ARBA" id="ARBA00004496"/>
    </source>
</evidence>
<dbReference type="GO" id="GO:0003887">
    <property type="term" value="F:DNA-directed DNA polymerase activity"/>
    <property type="evidence" value="ECO:0007669"/>
    <property type="project" value="UniProtKB-KW"/>
</dbReference>
<dbReference type="GO" id="GO:0003676">
    <property type="term" value="F:nucleic acid binding"/>
    <property type="evidence" value="ECO:0007669"/>
    <property type="project" value="InterPro"/>
</dbReference>
<evidence type="ECO:0000256" key="7">
    <source>
        <dbReference type="ARBA" id="ARBA00022705"/>
    </source>
</evidence>
<dbReference type="AlphaFoldDB" id="A0AA97BLM1"/>
<gene>
    <name evidence="11" type="ORF">HNI00_09210</name>
</gene>
<dbReference type="NCBIfam" id="NF005298">
    <property type="entry name" value="PRK06826.1"/>
    <property type="match status" value="1"/>
</dbReference>
<keyword evidence="6" id="KW-0548">Nucleotidyltransferase</keyword>
<dbReference type="Pfam" id="PF14579">
    <property type="entry name" value="HHH_6"/>
    <property type="match status" value="1"/>
</dbReference>
<dbReference type="Pfam" id="PF02811">
    <property type="entry name" value="PHP"/>
    <property type="match status" value="1"/>
</dbReference>
<evidence type="ECO:0000256" key="6">
    <source>
        <dbReference type="ARBA" id="ARBA00022695"/>
    </source>
</evidence>
<dbReference type="CDD" id="cd04485">
    <property type="entry name" value="DnaE_OBF"/>
    <property type="match status" value="1"/>
</dbReference>
<dbReference type="InterPro" id="IPR011708">
    <property type="entry name" value="DNA_pol3_alpha_NTPase_dom"/>
</dbReference>
<evidence type="ECO:0000313" key="11">
    <source>
        <dbReference type="EMBL" id="WOB43317.1"/>
    </source>
</evidence>
<dbReference type="InterPro" id="IPR003141">
    <property type="entry name" value="Pol/His_phosphatase_N"/>
</dbReference>
<evidence type="ECO:0000256" key="2">
    <source>
        <dbReference type="ARBA" id="ARBA00009496"/>
    </source>
</evidence>
<evidence type="ECO:0000256" key="4">
    <source>
        <dbReference type="ARBA" id="ARBA00019114"/>
    </source>
</evidence>
<dbReference type="InterPro" id="IPR004365">
    <property type="entry name" value="NA-bd_OB_tRNA"/>
</dbReference>
<dbReference type="PANTHER" id="PTHR32294:SF0">
    <property type="entry name" value="DNA POLYMERASE III SUBUNIT ALPHA"/>
    <property type="match status" value="1"/>
</dbReference>
<dbReference type="NCBIfam" id="NF004226">
    <property type="entry name" value="PRK05673.1"/>
    <property type="match status" value="1"/>
</dbReference>
<dbReference type="SMART" id="SM00481">
    <property type="entry name" value="POLIIIAc"/>
    <property type="match status" value="1"/>
</dbReference>
<keyword evidence="7" id="KW-0235">DNA replication</keyword>
<dbReference type="InterPro" id="IPR029460">
    <property type="entry name" value="DNAPol_HHH"/>
</dbReference>
<dbReference type="Pfam" id="PF07733">
    <property type="entry name" value="DNA_pol3_alpha"/>
    <property type="match status" value="1"/>
</dbReference>
<dbReference type="NCBIfam" id="NF005616">
    <property type="entry name" value="PRK07373.1"/>
    <property type="match status" value="1"/>
</dbReference>
<dbReference type="NCBIfam" id="NF005617">
    <property type="entry name" value="PRK07374.1"/>
    <property type="match status" value="1"/>
</dbReference>
<dbReference type="PANTHER" id="PTHR32294">
    <property type="entry name" value="DNA POLYMERASE III SUBUNIT ALPHA"/>
    <property type="match status" value="1"/>
</dbReference>
<sequence>MSFVGLHIHSDYSLLDGASQLDQLIDRAIELGMPAIAITDHGVMYGAIEILKVCKKRDNAVKPIIGNEMYVINGDITKQERRPRYHQVVLAKNTQGYKNLVKLTTISHLQGVQGKGIFSRPCVNKELLEQYKDGLIVTSACLGGEVPQAIMQGRPDVARRVAQWYKDVFGDDYYLEIQDHGLQEERIVNPEIVRIARELDIKLVCTNDSHYISCYDVEAHDALLCIQTGKSIVEEKRLRYTGTEYLKSADEMRLLFRDHLPPDVVEEAIAHTLEVAEKVEGYKILGEPRIPNYPVPDGYTPATYLEETSRAGLAKRLKVATYREVPPDYQERLEYELQMMHQMGFDGYFLVVWDYIKFARDHGIPVGPGRGSAAGSLVAYSLGITNIDPVHHGLLFERFLNPERKSMPDIDTDFCIERRGEVIQYVTEKYGTDRVAQIITYNRMTSKAVLKDVARVLDIPYGESDKMAKMIPVVRGKPTKLKVMISDETPTPEFKEKYDSDAVVPGSDPPVTYRRWIDMAMRIEGTNKSTGVHAAGVVISAEPLDEVVPLERSKEGGVTTQYPMEDIELLGLLKMDFLGLKNLTMIQKAVDLISKTHGIQVDLDNLPMEDPATYQLLARGELEGIFQLESSGMRQIVRDLKPSGLEDISSVLALYRPGPLDAGLIPKFINRKHGRERIEYEHELLTTILNETYGIMVYQEQIMKIAQDMGGYSLGQADLLRRAMGKKKKEEMEKHQSIFTEGAEKNGVPKKVAADLFDQMVKFAEYCFNKSHSTAYGYVTFQTAYLKANYPVEYMAALLTANSDDQDKVQKYISSCTMMGITVEPPDINRSGVDFTPLERSILFGLSAVRNVGAGAIENILQAREADGPFKSLGDLCSRIDPRTVNRRALEALIQCGAMDCIETNRRQLMNDLDLVLEWAQSRAKDRAIGQGNLFDMLGSVSEAPGSFESAPKAPAVEDFPQQERLKLEKELLGFYVSDHPLKNIREAARILAPINLSSLEEQPEGSSISAIAMLTGVKPVVTKKGDRMAIIQLEDLTGHSEAVVFPRTYERIGSLIVQEARLMIWGKVDKRDERSQLIVEDAEPVEDVQLVMVELDAQIAGDIVQQNTLREVILKNRGDEDQCKTPVVAIVAGAHRRELVRLGNQFRVQDYRAAVTALNRAGFRARSTALTSAS</sequence>
<evidence type="ECO:0000256" key="9">
    <source>
        <dbReference type="ARBA" id="ARBA00049244"/>
    </source>
</evidence>
<organism evidence="11">
    <name type="scientific">Thermoleptolyngbya oregonensis NK1-22</name>
    <dbReference type="NCBI Taxonomy" id="2547457"/>
    <lineage>
        <taxon>Bacteria</taxon>
        <taxon>Bacillati</taxon>
        <taxon>Cyanobacteriota</taxon>
        <taxon>Cyanophyceae</taxon>
        <taxon>Oculatellales</taxon>
        <taxon>Oculatellaceae</taxon>
        <taxon>Thermoleptolyngbya</taxon>
    </lineage>
</organism>
<dbReference type="GO" id="GO:0005737">
    <property type="term" value="C:cytoplasm"/>
    <property type="evidence" value="ECO:0007669"/>
    <property type="project" value="UniProtKB-SubCell"/>
</dbReference>
<keyword evidence="8" id="KW-0239">DNA-directed DNA polymerase</keyword>
<dbReference type="InterPro" id="IPR004805">
    <property type="entry name" value="DnaE2/DnaE/PolC"/>
</dbReference>
<dbReference type="Gene3D" id="1.10.150.870">
    <property type="match status" value="1"/>
</dbReference>
<dbReference type="GO" id="GO:0008408">
    <property type="term" value="F:3'-5' exonuclease activity"/>
    <property type="evidence" value="ECO:0007669"/>
    <property type="project" value="InterPro"/>
</dbReference>
<dbReference type="KEGG" id="tog:HNI00_09210"/>
<accession>A0AA97BLM1</accession>
<dbReference type="Pfam" id="PF17657">
    <property type="entry name" value="DNA_pol3_finger"/>
    <property type="match status" value="1"/>
</dbReference>
<dbReference type="InterPro" id="IPR016195">
    <property type="entry name" value="Pol/histidinol_Pase-like"/>
</dbReference>
<proteinExistence type="inferred from homology"/>
<reference evidence="11" key="1">
    <citation type="submission" date="2020-05" db="EMBL/GenBank/DDBJ databases">
        <authorList>
            <person name="Zhu T."/>
            <person name="Keshari N."/>
            <person name="Lu X."/>
        </authorList>
    </citation>
    <scope>NUCLEOTIDE SEQUENCE</scope>
    <source>
        <strain evidence="11">NK1-22</strain>
    </source>
</reference>
<name>A0AA97BLM1_9CYAN</name>
<comment type="similarity">
    <text evidence="2">Belongs to the DNA polymerase type-C family. DnaE subfamily.</text>
</comment>
<keyword evidence="5" id="KW-0808">Transferase</keyword>
<comment type="catalytic activity">
    <reaction evidence="9">
        <text>DNA(n) + a 2'-deoxyribonucleoside 5'-triphosphate = DNA(n+1) + diphosphate</text>
        <dbReference type="Rhea" id="RHEA:22508"/>
        <dbReference type="Rhea" id="RHEA-COMP:17339"/>
        <dbReference type="Rhea" id="RHEA-COMP:17340"/>
        <dbReference type="ChEBI" id="CHEBI:33019"/>
        <dbReference type="ChEBI" id="CHEBI:61560"/>
        <dbReference type="ChEBI" id="CHEBI:173112"/>
        <dbReference type="EC" id="2.7.7.7"/>
    </reaction>
</comment>
<protein>
    <recommendedName>
        <fullName evidence="4">DNA polymerase III subunit alpha</fullName>
        <ecNumber evidence="3">2.7.7.7</ecNumber>
    </recommendedName>
</protein>
<dbReference type="SUPFAM" id="SSF89550">
    <property type="entry name" value="PHP domain-like"/>
    <property type="match status" value="1"/>
</dbReference>
<dbReference type="Gene3D" id="1.10.10.1600">
    <property type="entry name" value="Bacterial DNA polymerase III alpha subunit, thumb domain"/>
    <property type="match status" value="1"/>
</dbReference>